<proteinExistence type="predicted"/>
<protein>
    <submittedName>
        <fullName evidence="6">Unannotated protein</fullName>
    </submittedName>
</protein>
<evidence type="ECO:0000313" key="4">
    <source>
        <dbReference type="EMBL" id="CAB4716903.1"/>
    </source>
</evidence>
<evidence type="ECO:0000313" key="3">
    <source>
        <dbReference type="EMBL" id="CAB4682477.1"/>
    </source>
</evidence>
<evidence type="ECO:0000259" key="1">
    <source>
        <dbReference type="Pfam" id="PF11268"/>
    </source>
</evidence>
<feature type="domain" description="DUF3071" evidence="1">
    <location>
        <begin position="51"/>
        <end position="172"/>
    </location>
</feature>
<evidence type="ECO:0000313" key="6">
    <source>
        <dbReference type="EMBL" id="CAB4856500.1"/>
    </source>
</evidence>
<sequence length="280" mass="31473">MIYRLFYLQMARLTRMDKELRILSEDDGWITLADDSGNHYRARKRESSLHQPHLTAVITDSPLSIKEIQARLRGGETAEELAATTGTPIEKIERFAGPIIHERNHIISRALDTEIKRSRSGGVLGDVVVERLGARGVDPNNLDWSAYRREDGVWTVNLSYPTREGHASAEWVLDLTRGTLAAEDDGARWISGDDRAPAEKVKAQLPADFGSDRADFQTRPAREVLESRENRESREIRDAPRLSVIREEVEPNSDASADGVTGRAKVPTWDEIMFGKKSDD</sequence>
<evidence type="ECO:0000313" key="5">
    <source>
        <dbReference type="EMBL" id="CAB4779567.1"/>
    </source>
</evidence>
<dbReference type="EMBL" id="CAEZZS010000040">
    <property type="protein sequence ID" value="CAB4779567.1"/>
    <property type="molecule type" value="Genomic_DNA"/>
</dbReference>
<dbReference type="NCBIfam" id="NF040712">
    <property type="entry name" value="SepH"/>
    <property type="match status" value="1"/>
</dbReference>
<gene>
    <name evidence="2" type="ORF">UFOPK1811_01199</name>
    <name evidence="3" type="ORF">UFOPK2360_00656</name>
    <name evidence="4" type="ORF">UFOPK2659_00398</name>
    <name evidence="5" type="ORF">UFOPK2922_00926</name>
    <name evidence="6" type="ORF">UFOPK3306_00171</name>
</gene>
<dbReference type="InterPro" id="IPR047682">
    <property type="entry name" value="SepH-like"/>
</dbReference>
<dbReference type="EMBL" id="CAFBLI010000007">
    <property type="protein sequence ID" value="CAB4856500.1"/>
    <property type="molecule type" value="Genomic_DNA"/>
</dbReference>
<accession>A0A6J7CFF2</accession>
<dbReference type="Pfam" id="PF11268">
    <property type="entry name" value="DUF3071"/>
    <property type="match status" value="1"/>
</dbReference>
<dbReference type="InterPro" id="IPR021421">
    <property type="entry name" value="DUF3071"/>
</dbReference>
<dbReference type="EMBL" id="CAEZXH010000031">
    <property type="protein sequence ID" value="CAB4682477.1"/>
    <property type="molecule type" value="Genomic_DNA"/>
</dbReference>
<dbReference type="AlphaFoldDB" id="A0A6J7CFF2"/>
<name>A0A6J7CFF2_9ZZZZ</name>
<evidence type="ECO:0000313" key="2">
    <source>
        <dbReference type="EMBL" id="CAB4607188.1"/>
    </source>
</evidence>
<reference evidence="6" key="1">
    <citation type="submission" date="2020-05" db="EMBL/GenBank/DDBJ databases">
        <authorList>
            <person name="Chiriac C."/>
            <person name="Salcher M."/>
            <person name="Ghai R."/>
            <person name="Kavagutti S V."/>
        </authorList>
    </citation>
    <scope>NUCLEOTIDE SEQUENCE</scope>
</reference>
<dbReference type="EMBL" id="CAEZYJ010000037">
    <property type="protein sequence ID" value="CAB4716903.1"/>
    <property type="molecule type" value="Genomic_DNA"/>
</dbReference>
<dbReference type="EMBL" id="CAEZUJ010000068">
    <property type="protein sequence ID" value="CAB4607188.1"/>
    <property type="molecule type" value="Genomic_DNA"/>
</dbReference>
<organism evidence="6">
    <name type="scientific">freshwater metagenome</name>
    <dbReference type="NCBI Taxonomy" id="449393"/>
    <lineage>
        <taxon>unclassified sequences</taxon>
        <taxon>metagenomes</taxon>
        <taxon>ecological metagenomes</taxon>
    </lineage>
</organism>